<gene>
    <name evidence="3" type="ORF">GCM10007067_13890</name>
</gene>
<dbReference type="Proteomes" id="UP000646426">
    <property type="component" value="Unassembled WGS sequence"/>
</dbReference>
<reference evidence="3" key="2">
    <citation type="submission" date="2020-09" db="EMBL/GenBank/DDBJ databases">
        <authorList>
            <person name="Sun Q."/>
            <person name="Kim S."/>
        </authorList>
    </citation>
    <scope>NUCLEOTIDE SEQUENCE</scope>
    <source>
        <strain evidence="3">KCTC 23077</strain>
    </source>
</reference>
<feature type="signal peptide" evidence="1">
    <location>
        <begin position="1"/>
        <end position="26"/>
    </location>
</feature>
<accession>A0A918T0X7</accession>
<dbReference type="RefSeq" id="WP_189454591.1">
    <property type="nucleotide sequence ID" value="NZ_BMYD01000001.1"/>
</dbReference>
<organism evidence="3 4">
    <name type="scientific">Cognatilysobacter bugurensis</name>
    <dbReference type="NCBI Taxonomy" id="543356"/>
    <lineage>
        <taxon>Bacteria</taxon>
        <taxon>Pseudomonadati</taxon>
        <taxon>Pseudomonadota</taxon>
        <taxon>Gammaproteobacteria</taxon>
        <taxon>Lysobacterales</taxon>
        <taxon>Lysobacteraceae</taxon>
        <taxon>Cognatilysobacter</taxon>
    </lineage>
</organism>
<comment type="caution">
    <text evidence="3">The sequence shown here is derived from an EMBL/GenBank/DDBJ whole genome shotgun (WGS) entry which is preliminary data.</text>
</comment>
<protein>
    <submittedName>
        <fullName evidence="3">Polyisoprenoid-binding protein</fullName>
    </submittedName>
</protein>
<proteinExistence type="predicted"/>
<dbReference type="InterPro" id="IPR007372">
    <property type="entry name" value="Lipid/polyisoprenoid-bd_YceI"/>
</dbReference>
<dbReference type="PANTHER" id="PTHR34406">
    <property type="entry name" value="PROTEIN YCEI"/>
    <property type="match status" value="1"/>
</dbReference>
<evidence type="ECO:0000313" key="3">
    <source>
        <dbReference type="EMBL" id="GHA77633.1"/>
    </source>
</evidence>
<dbReference type="PANTHER" id="PTHR34406:SF1">
    <property type="entry name" value="PROTEIN YCEI"/>
    <property type="match status" value="1"/>
</dbReference>
<dbReference type="SUPFAM" id="SSF101874">
    <property type="entry name" value="YceI-like"/>
    <property type="match status" value="1"/>
</dbReference>
<evidence type="ECO:0000256" key="1">
    <source>
        <dbReference type="SAM" id="SignalP"/>
    </source>
</evidence>
<dbReference type="SMART" id="SM00867">
    <property type="entry name" value="YceI"/>
    <property type="match status" value="1"/>
</dbReference>
<name>A0A918T0X7_9GAMM</name>
<dbReference type="AlphaFoldDB" id="A0A918T0X7"/>
<evidence type="ECO:0000313" key="4">
    <source>
        <dbReference type="Proteomes" id="UP000646426"/>
    </source>
</evidence>
<dbReference type="Gene3D" id="2.40.128.110">
    <property type="entry name" value="Lipid/polyisoprenoid-binding, YceI-like"/>
    <property type="match status" value="1"/>
</dbReference>
<evidence type="ECO:0000259" key="2">
    <source>
        <dbReference type="SMART" id="SM00867"/>
    </source>
</evidence>
<feature type="chain" id="PRO_5037299591" evidence="1">
    <location>
        <begin position="27"/>
        <end position="189"/>
    </location>
</feature>
<dbReference type="Pfam" id="PF04264">
    <property type="entry name" value="YceI"/>
    <property type="match status" value="1"/>
</dbReference>
<dbReference type="EMBL" id="BMYD01000001">
    <property type="protein sequence ID" value="GHA77633.1"/>
    <property type="molecule type" value="Genomic_DNA"/>
</dbReference>
<keyword evidence="4" id="KW-1185">Reference proteome</keyword>
<dbReference type="InterPro" id="IPR036761">
    <property type="entry name" value="TTHA0802/YceI-like_sf"/>
</dbReference>
<feature type="domain" description="Lipid/polyisoprenoid-binding YceI-like" evidence="2">
    <location>
        <begin position="28"/>
        <end position="186"/>
    </location>
</feature>
<sequence length="189" mass="20058">MSFILFRRAGGAVALIASMLAAPAFAVDYVQAPGSSLAFATKYQGEVFIGRLPGFVTTMRFDPKRLADAKLDVTIPLAQATVEHPDGTDALRGSDFFDAARHPQARYTATRFRALGSNRYAADGTLSLRGASKPVTLEFTWTPGAKPVLTGRATVPRLAFGVGGGDWADTDLIPNDVAISTRVNLAAAR</sequence>
<keyword evidence="1" id="KW-0732">Signal</keyword>
<reference evidence="3" key="1">
    <citation type="journal article" date="2014" name="Int. J. Syst. Evol. Microbiol.">
        <title>Complete genome sequence of Corynebacterium casei LMG S-19264T (=DSM 44701T), isolated from a smear-ripened cheese.</title>
        <authorList>
            <consortium name="US DOE Joint Genome Institute (JGI-PGF)"/>
            <person name="Walter F."/>
            <person name="Albersmeier A."/>
            <person name="Kalinowski J."/>
            <person name="Ruckert C."/>
        </authorList>
    </citation>
    <scope>NUCLEOTIDE SEQUENCE</scope>
    <source>
        <strain evidence="3">KCTC 23077</strain>
    </source>
</reference>